<dbReference type="PROSITE" id="PS51257">
    <property type="entry name" value="PROKAR_LIPOPROTEIN"/>
    <property type="match status" value="1"/>
</dbReference>
<keyword evidence="2" id="KW-1185">Reference proteome</keyword>
<dbReference type="Proteomes" id="UP000284322">
    <property type="component" value="Unassembled WGS sequence"/>
</dbReference>
<name>A0A419R605_9SPHN</name>
<evidence type="ECO:0000313" key="2">
    <source>
        <dbReference type="Proteomes" id="UP000284322"/>
    </source>
</evidence>
<dbReference type="OrthoDB" id="7391054at2"/>
<evidence type="ECO:0000313" key="1">
    <source>
        <dbReference type="EMBL" id="RJX71188.1"/>
    </source>
</evidence>
<proteinExistence type="predicted"/>
<accession>A0A419R605</accession>
<protein>
    <submittedName>
        <fullName evidence="1">Uncharacterized protein</fullName>
    </submittedName>
</protein>
<organism evidence="1 2">
    <name type="scientific">Tsuneonella suprasediminis</name>
    <dbReference type="NCBI Taxonomy" id="2306996"/>
    <lineage>
        <taxon>Bacteria</taxon>
        <taxon>Pseudomonadati</taxon>
        <taxon>Pseudomonadota</taxon>
        <taxon>Alphaproteobacteria</taxon>
        <taxon>Sphingomonadales</taxon>
        <taxon>Erythrobacteraceae</taxon>
        <taxon>Tsuneonella</taxon>
    </lineage>
</organism>
<comment type="caution">
    <text evidence="1">The sequence shown here is derived from an EMBL/GenBank/DDBJ whole genome shotgun (WGS) entry which is preliminary data.</text>
</comment>
<reference evidence="1 2" key="1">
    <citation type="submission" date="2018-09" db="EMBL/GenBank/DDBJ databases">
        <title>Altererythrobacter sp.Ery1 and Ery12, the genome sequencing of novel strains in genus Alterythrobacter.</title>
        <authorList>
            <person name="Cheng H."/>
            <person name="Wu Y.-H."/>
            <person name="Fang C."/>
            <person name="Xu X.-W."/>
        </authorList>
    </citation>
    <scope>NUCLEOTIDE SEQUENCE [LARGE SCALE GENOMIC DNA]</scope>
    <source>
        <strain evidence="1 2">Ery12</strain>
    </source>
</reference>
<sequence length="209" mass="22103">MDRRLIALFTIIALPAVLGGCRPPATDRYVERLDLDSGQGPAHVLTSSPDVTGAIWAVSPTPNRIVYGIPGKAPLLALACTGEGSARTVEITRFAAADRNAKAIMALVGNGHVERLPIDAKDNGRGWLWQGRYPAVLPALDAFTGARKLELTIPGAGTLAINPSTQPAELIETCRRLAQPDPAVIPVPELEMEKPTQAIAPKAEPTPPT</sequence>
<dbReference type="AlphaFoldDB" id="A0A419R605"/>
<dbReference type="RefSeq" id="WP_120106097.1">
    <property type="nucleotide sequence ID" value="NZ_RAHJ01000003.1"/>
</dbReference>
<gene>
    <name evidence="1" type="ORF">D6858_00685</name>
</gene>
<dbReference type="EMBL" id="RAHJ01000003">
    <property type="protein sequence ID" value="RJX71188.1"/>
    <property type="molecule type" value="Genomic_DNA"/>
</dbReference>